<gene>
    <name evidence="1" type="ORF">LX66_3609</name>
</gene>
<protein>
    <submittedName>
        <fullName evidence="1">Uncharacterized protein</fullName>
    </submittedName>
</protein>
<comment type="caution">
    <text evidence="1">The sequence shown here is derived from an EMBL/GenBank/DDBJ whole genome shotgun (WGS) entry which is preliminary data.</text>
</comment>
<accession>A0A562SYV7</accession>
<dbReference type="AlphaFoldDB" id="A0A562SYV7"/>
<dbReference type="EMBL" id="VLLG01000004">
    <property type="protein sequence ID" value="TWI86353.1"/>
    <property type="molecule type" value="Genomic_DNA"/>
</dbReference>
<proteinExistence type="predicted"/>
<sequence>MDKLQQAIQEELANRLKSGRIKSGKDLSNLFTEMYRMEVLSVVEGHICSLLPSSAQCFIQRYHRL</sequence>
<evidence type="ECO:0000313" key="2">
    <source>
        <dbReference type="Proteomes" id="UP000316778"/>
    </source>
</evidence>
<reference evidence="1 2" key="1">
    <citation type="journal article" date="2013" name="Stand. Genomic Sci.">
        <title>Genomic Encyclopedia of Type Strains, Phase I: The one thousand microbial genomes (KMG-I) project.</title>
        <authorList>
            <person name="Kyrpides N.C."/>
            <person name="Woyke T."/>
            <person name="Eisen J.A."/>
            <person name="Garrity G."/>
            <person name="Lilburn T.G."/>
            <person name="Beck B.J."/>
            <person name="Whitman W.B."/>
            <person name="Hugenholtz P."/>
            <person name="Klenk H.P."/>
        </authorList>
    </citation>
    <scope>NUCLEOTIDE SEQUENCE [LARGE SCALE GENOMIC DNA]</scope>
    <source>
        <strain evidence="1 2">DSM 13484</strain>
    </source>
</reference>
<keyword evidence="2" id="KW-1185">Reference proteome</keyword>
<evidence type="ECO:0000313" key="1">
    <source>
        <dbReference type="EMBL" id="TWI86353.1"/>
    </source>
</evidence>
<name>A0A562SYV7_CHIJA</name>
<organism evidence="1 2">
    <name type="scientific">Chitinophaga japonensis</name>
    <name type="common">Flexibacter japonensis</name>
    <dbReference type="NCBI Taxonomy" id="104662"/>
    <lineage>
        <taxon>Bacteria</taxon>
        <taxon>Pseudomonadati</taxon>
        <taxon>Bacteroidota</taxon>
        <taxon>Chitinophagia</taxon>
        <taxon>Chitinophagales</taxon>
        <taxon>Chitinophagaceae</taxon>
        <taxon>Chitinophaga</taxon>
    </lineage>
</organism>
<dbReference type="Proteomes" id="UP000316778">
    <property type="component" value="Unassembled WGS sequence"/>
</dbReference>